<comment type="caution">
    <text evidence="2">The sequence shown here is derived from an EMBL/GenBank/DDBJ whole genome shotgun (WGS) entry which is preliminary data.</text>
</comment>
<keyword evidence="1" id="KW-1133">Transmembrane helix</keyword>
<evidence type="ECO:0000313" key="2">
    <source>
        <dbReference type="EMBL" id="KAK8892344.1"/>
    </source>
</evidence>
<keyword evidence="3" id="KW-1185">Reference proteome</keyword>
<sequence>MRISDAFDGSRSLLMWIATGAMGASLFVELVVTAYWWSFYHPFAIHYNPIVMILYLATTFCWVFALVSLVLLILMVVSHFFIKPIADSSAISTLIVVFYTIFAIIVCLFGLISGVFGLLNLEFTIGDIKYKSKCLTMLFHLTNRPYNYAYDNNKAEDYGNMIYKILKKTLKNTDGFTKESFFYEFAPFFLGEKQAEEFETQMSNNALREYNSNLCSATGAPALVFAIILMVGLILFAIAACCCGAKASVGNESMDE</sequence>
<gene>
    <name evidence="2" type="ORF">M9Y10_029570</name>
</gene>
<evidence type="ECO:0000313" key="3">
    <source>
        <dbReference type="Proteomes" id="UP001470230"/>
    </source>
</evidence>
<organism evidence="2 3">
    <name type="scientific">Tritrichomonas musculus</name>
    <dbReference type="NCBI Taxonomy" id="1915356"/>
    <lineage>
        <taxon>Eukaryota</taxon>
        <taxon>Metamonada</taxon>
        <taxon>Parabasalia</taxon>
        <taxon>Tritrichomonadida</taxon>
        <taxon>Tritrichomonadidae</taxon>
        <taxon>Tritrichomonas</taxon>
    </lineage>
</organism>
<proteinExistence type="predicted"/>
<keyword evidence="1" id="KW-0812">Transmembrane</keyword>
<reference evidence="2 3" key="1">
    <citation type="submission" date="2024-04" db="EMBL/GenBank/DDBJ databases">
        <title>Tritrichomonas musculus Genome.</title>
        <authorList>
            <person name="Alves-Ferreira E."/>
            <person name="Grigg M."/>
            <person name="Lorenzi H."/>
            <person name="Galac M."/>
        </authorList>
    </citation>
    <scope>NUCLEOTIDE SEQUENCE [LARGE SCALE GENOMIC DNA]</scope>
    <source>
        <strain evidence="2 3">EAF2021</strain>
    </source>
</reference>
<dbReference type="EMBL" id="JAPFFF010000004">
    <property type="protein sequence ID" value="KAK8892344.1"/>
    <property type="molecule type" value="Genomic_DNA"/>
</dbReference>
<protein>
    <recommendedName>
        <fullName evidence="4">Tetraspanin family protein</fullName>
    </recommendedName>
</protein>
<dbReference type="Proteomes" id="UP001470230">
    <property type="component" value="Unassembled WGS sequence"/>
</dbReference>
<accession>A0ABR2KMH2</accession>
<feature type="transmembrane region" description="Helical" evidence="1">
    <location>
        <begin position="12"/>
        <end position="37"/>
    </location>
</feature>
<keyword evidence="1" id="KW-0472">Membrane</keyword>
<feature type="transmembrane region" description="Helical" evidence="1">
    <location>
        <begin position="49"/>
        <end position="82"/>
    </location>
</feature>
<feature type="transmembrane region" description="Helical" evidence="1">
    <location>
        <begin position="94"/>
        <end position="119"/>
    </location>
</feature>
<name>A0ABR2KMH2_9EUKA</name>
<evidence type="ECO:0008006" key="4">
    <source>
        <dbReference type="Google" id="ProtNLM"/>
    </source>
</evidence>
<feature type="transmembrane region" description="Helical" evidence="1">
    <location>
        <begin position="222"/>
        <end position="245"/>
    </location>
</feature>
<evidence type="ECO:0000256" key="1">
    <source>
        <dbReference type="SAM" id="Phobius"/>
    </source>
</evidence>